<keyword evidence="5 6" id="KW-0408">Iron</keyword>
<reference evidence="10 11" key="1">
    <citation type="submission" date="2019-09" db="EMBL/GenBank/DDBJ databases">
        <authorList>
            <person name="Park J.-S."/>
            <person name="Choi H.-J."/>
        </authorList>
    </citation>
    <scope>NUCLEOTIDE SEQUENCE [LARGE SCALE GENOMIC DNA]</scope>
    <source>
        <strain evidence="10 11">176SS1-4</strain>
    </source>
</reference>
<evidence type="ECO:0000313" key="11">
    <source>
        <dbReference type="Proteomes" id="UP000326554"/>
    </source>
</evidence>
<evidence type="ECO:0000259" key="9">
    <source>
        <dbReference type="PROSITE" id="PS51007"/>
    </source>
</evidence>
<sequence length="656" mass="69993">MQIGGSSLMSFWVRFVVGLVILGVIGVGAGFALMASGAISVAADKGHGETFYRVMHYAFKRSVAAQSAGTEVPENLDDEGRIALGAQHYDQVCSRCHGGPGLGQNPQALSMTPRPQHLPAVVEQFTDAELHWIVENGVMMSAMPAWPADGRTDEIWSVVAFLRQLPEMSAETYAELVSSDGTEVEAMPFGAVAETRDMNFYKTGPAMEEYAYRTPAVGWSDHPLASIPLASCTACHGSDGTGGVTEGLAPNLTIQSPEYLAATLRAYAAADRHSGFMQVAASGLSNNQIDALSTYFGETLPDAAGPQRPVDDDVLALGESIVEAGLDGSGALACSNCHSRSGEVDDIPIPEIAGQNPRFLTTQLVAFRDGGRGGTGFWQPMQGVAHEMSNEQIGAVAAYLGSLEPGATLPRSELTGDLDEAAELVGGVCDECHQDTMAGVPEGEYPNLTLQTGAYIGRQLHNFRTEQRDSRRMTEVAGRLSNEQIASLALYVDQLEPVAAPQEISDADIALGEQIANEGLPERNVPACLTCHGAEPTGQLPGLVRLHGQYEEYLVHRLTQFQSDAPEATISPMYRIADVMTPDEREAVSAWFASQEPLSKVDLVEPTEASAEQQPPEPTDAEPDIPRPAETVDEVVTEEEPTDAPETEEGVLVPTE</sequence>
<keyword evidence="8" id="KW-0812">Transmembrane</keyword>
<feature type="domain" description="Cytochrome c" evidence="9">
    <location>
        <begin position="80"/>
        <end position="166"/>
    </location>
</feature>
<dbReference type="Gene3D" id="1.10.760.10">
    <property type="entry name" value="Cytochrome c-like domain"/>
    <property type="match status" value="5"/>
</dbReference>
<dbReference type="InterPro" id="IPR036909">
    <property type="entry name" value="Cyt_c-like_dom_sf"/>
</dbReference>
<evidence type="ECO:0000256" key="2">
    <source>
        <dbReference type="ARBA" id="ARBA00022617"/>
    </source>
</evidence>
<protein>
    <recommendedName>
        <fullName evidence="9">Cytochrome c domain-containing protein</fullName>
    </recommendedName>
</protein>
<dbReference type="Pfam" id="PF00034">
    <property type="entry name" value="Cytochrom_C"/>
    <property type="match status" value="1"/>
</dbReference>
<keyword evidence="11" id="KW-1185">Reference proteome</keyword>
<evidence type="ECO:0000256" key="6">
    <source>
        <dbReference type="PROSITE-ProRule" id="PRU00433"/>
    </source>
</evidence>
<name>A0A5J5GSN3_9RHOB</name>
<feature type="region of interest" description="Disordered" evidence="7">
    <location>
        <begin position="602"/>
        <end position="656"/>
    </location>
</feature>
<dbReference type="Pfam" id="PF13442">
    <property type="entry name" value="Cytochrome_CBB3"/>
    <property type="match status" value="1"/>
</dbReference>
<feature type="domain" description="Cytochrome c" evidence="9">
    <location>
        <begin position="213"/>
        <end position="300"/>
    </location>
</feature>
<proteinExistence type="predicted"/>
<dbReference type="InterPro" id="IPR009056">
    <property type="entry name" value="Cyt_c-like_dom"/>
</dbReference>
<keyword evidence="1" id="KW-0813">Transport</keyword>
<dbReference type="GO" id="GO:0046872">
    <property type="term" value="F:metal ion binding"/>
    <property type="evidence" value="ECO:0007669"/>
    <property type="project" value="UniProtKB-KW"/>
</dbReference>
<evidence type="ECO:0000256" key="3">
    <source>
        <dbReference type="ARBA" id="ARBA00022723"/>
    </source>
</evidence>
<evidence type="ECO:0000256" key="4">
    <source>
        <dbReference type="ARBA" id="ARBA00022982"/>
    </source>
</evidence>
<dbReference type="AlphaFoldDB" id="A0A5J5GSN3"/>
<accession>A0A5J5GSN3</accession>
<keyword evidence="8" id="KW-1133">Transmembrane helix</keyword>
<dbReference type="PROSITE" id="PS51007">
    <property type="entry name" value="CYTC"/>
    <property type="match status" value="5"/>
</dbReference>
<evidence type="ECO:0000256" key="5">
    <source>
        <dbReference type="ARBA" id="ARBA00023004"/>
    </source>
</evidence>
<comment type="caution">
    <text evidence="10">The sequence shown here is derived from an EMBL/GenBank/DDBJ whole genome shotgun (WGS) entry which is preliminary data.</text>
</comment>
<dbReference type="InterPro" id="IPR050597">
    <property type="entry name" value="Cytochrome_c_Oxidase_Subunit"/>
</dbReference>
<feature type="domain" description="Cytochrome c" evidence="9">
    <location>
        <begin position="507"/>
        <end position="596"/>
    </location>
</feature>
<keyword evidence="8" id="KW-0472">Membrane</keyword>
<dbReference type="EMBL" id="VYQE01000001">
    <property type="protein sequence ID" value="KAA9010628.1"/>
    <property type="molecule type" value="Genomic_DNA"/>
</dbReference>
<feature type="compositionally biased region" description="Acidic residues" evidence="7">
    <location>
        <begin position="631"/>
        <end position="649"/>
    </location>
</feature>
<dbReference type="PANTHER" id="PTHR33751:SF9">
    <property type="entry name" value="CYTOCHROME C4"/>
    <property type="match status" value="1"/>
</dbReference>
<keyword evidence="2 6" id="KW-0349">Heme</keyword>
<evidence type="ECO:0000313" key="10">
    <source>
        <dbReference type="EMBL" id="KAA9010628.1"/>
    </source>
</evidence>
<dbReference type="Proteomes" id="UP000326554">
    <property type="component" value="Unassembled WGS sequence"/>
</dbReference>
<dbReference type="GO" id="GO:0020037">
    <property type="term" value="F:heme binding"/>
    <property type="evidence" value="ECO:0007669"/>
    <property type="project" value="InterPro"/>
</dbReference>
<evidence type="ECO:0000256" key="7">
    <source>
        <dbReference type="SAM" id="MobiDB-lite"/>
    </source>
</evidence>
<feature type="transmembrane region" description="Helical" evidence="8">
    <location>
        <begin position="12"/>
        <end position="35"/>
    </location>
</feature>
<keyword evidence="3 6" id="KW-0479">Metal-binding</keyword>
<evidence type="ECO:0000256" key="1">
    <source>
        <dbReference type="ARBA" id="ARBA00022448"/>
    </source>
</evidence>
<dbReference type="GO" id="GO:0009055">
    <property type="term" value="F:electron transfer activity"/>
    <property type="evidence" value="ECO:0007669"/>
    <property type="project" value="InterPro"/>
</dbReference>
<dbReference type="PANTHER" id="PTHR33751">
    <property type="entry name" value="CBB3-TYPE CYTOCHROME C OXIDASE SUBUNIT FIXP"/>
    <property type="match status" value="1"/>
</dbReference>
<evidence type="ECO:0000256" key="8">
    <source>
        <dbReference type="SAM" id="Phobius"/>
    </source>
</evidence>
<keyword evidence="4" id="KW-0249">Electron transport</keyword>
<organism evidence="10 11">
    <name type="scientific">Histidinibacterium aquaticum</name>
    <dbReference type="NCBI Taxonomy" id="2613962"/>
    <lineage>
        <taxon>Bacteria</taxon>
        <taxon>Pseudomonadati</taxon>
        <taxon>Pseudomonadota</taxon>
        <taxon>Alphaproteobacteria</taxon>
        <taxon>Rhodobacterales</taxon>
        <taxon>Paracoccaceae</taxon>
        <taxon>Histidinibacterium</taxon>
    </lineage>
</organism>
<feature type="domain" description="Cytochrome c" evidence="9">
    <location>
        <begin position="416"/>
        <end position="496"/>
    </location>
</feature>
<dbReference type="SUPFAM" id="SSF46626">
    <property type="entry name" value="Cytochrome c"/>
    <property type="match status" value="5"/>
</dbReference>
<feature type="domain" description="Cytochrome c" evidence="9">
    <location>
        <begin position="313"/>
        <end position="404"/>
    </location>
</feature>
<gene>
    <name evidence="10" type="ORF">F3S47_05165</name>
</gene>